<dbReference type="HOGENOM" id="CLU_2515685_0_0_1"/>
<protein>
    <submittedName>
        <fullName evidence="2">Uncharacterized protein</fullName>
    </submittedName>
</protein>
<evidence type="ECO:0000313" key="3">
    <source>
        <dbReference type="Proteomes" id="UP000017836"/>
    </source>
</evidence>
<proteinExistence type="predicted"/>
<gene>
    <name evidence="2" type="ORF">AMTR_s00149p00020040</name>
</gene>
<feature type="compositionally biased region" description="Polar residues" evidence="1">
    <location>
        <begin position="66"/>
        <end position="78"/>
    </location>
</feature>
<keyword evidence="3" id="KW-1185">Reference proteome</keyword>
<evidence type="ECO:0000256" key="1">
    <source>
        <dbReference type="SAM" id="MobiDB-lite"/>
    </source>
</evidence>
<dbReference type="Gramene" id="ERN09239">
    <property type="protein sequence ID" value="ERN09239"/>
    <property type="gene ID" value="AMTR_s00149p00020040"/>
</dbReference>
<organism evidence="2 3">
    <name type="scientific">Amborella trichopoda</name>
    <dbReference type="NCBI Taxonomy" id="13333"/>
    <lineage>
        <taxon>Eukaryota</taxon>
        <taxon>Viridiplantae</taxon>
        <taxon>Streptophyta</taxon>
        <taxon>Embryophyta</taxon>
        <taxon>Tracheophyta</taxon>
        <taxon>Spermatophyta</taxon>
        <taxon>Magnoliopsida</taxon>
        <taxon>Amborellales</taxon>
        <taxon>Amborellaceae</taxon>
        <taxon>Amborella</taxon>
    </lineage>
</organism>
<evidence type="ECO:0000313" key="2">
    <source>
        <dbReference type="EMBL" id="ERN09239.1"/>
    </source>
</evidence>
<dbReference type="AlphaFoldDB" id="W1PN79"/>
<accession>W1PN79</accession>
<reference evidence="3" key="1">
    <citation type="journal article" date="2013" name="Science">
        <title>The Amborella genome and the evolution of flowering plants.</title>
        <authorList>
            <consortium name="Amborella Genome Project"/>
        </authorList>
    </citation>
    <scope>NUCLEOTIDE SEQUENCE [LARGE SCALE GENOMIC DNA]</scope>
</reference>
<feature type="compositionally biased region" description="Pro residues" evidence="1">
    <location>
        <begin position="33"/>
        <end position="51"/>
    </location>
</feature>
<name>W1PN79_AMBTC</name>
<sequence length="85" mass="9061">MARRHPPPPPPPPPCWEQINGLYPKTFPLLSRPHPPSSIGPSPPFKGPEPPGESLEATFSQVVASASPTPALISSSLTIDRDAMM</sequence>
<feature type="region of interest" description="Disordered" evidence="1">
    <location>
        <begin position="66"/>
        <end position="85"/>
    </location>
</feature>
<dbReference type="EMBL" id="KI393016">
    <property type="protein sequence ID" value="ERN09239.1"/>
    <property type="molecule type" value="Genomic_DNA"/>
</dbReference>
<feature type="region of interest" description="Disordered" evidence="1">
    <location>
        <begin position="26"/>
        <end position="55"/>
    </location>
</feature>
<dbReference type="Proteomes" id="UP000017836">
    <property type="component" value="Unassembled WGS sequence"/>
</dbReference>